<name>E4ZSX8_LEPMJ</name>
<proteinExistence type="predicted"/>
<reference evidence="2" key="1">
    <citation type="journal article" date="2011" name="Nat. Commun.">
        <title>Effector diversification within compartments of the Leptosphaeria maculans genome affected by Repeat-Induced Point mutations.</title>
        <authorList>
            <person name="Rouxel T."/>
            <person name="Grandaubert J."/>
            <person name="Hane J.K."/>
            <person name="Hoede C."/>
            <person name="van de Wouw A.P."/>
            <person name="Couloux A."/>
            <person name="Dominguez V."/>
            <person name="Anthouard V."/>
            <person name="Bally P."/>
            <person name="Bourras S."/>
            <person name="Cozijnsen A.J."/>
            <person name="Ciuffetti L.M."/>
            <person name="Degrave A."/>
            <person name="Dilmaghani A."/>
            <person name="Duret L."/>
            <person name="Fudal I."/>
            <person name="Goodwin S.B."/>
            <person name="Gout L."/>
            <person name="Glaser N."/>
            <person name="Linglin J."/>
            <person name="Kema G.H.J."/>
            <person name="Lapalu N."/>
            <person name="Lawrence C.B."/>
            <person name="May K."/>
            <person name="Meyer M."/>
            <person name="Ollivier B."/>
            <person name="Poulain J."/>
            <person name="Schoch C.L."/>
            <person name="Simon A."/>
            <person name="Spatafora J.W."/>
            <person name="Stachowiak A."/>
            <person name="Turgeon B.G."/>
            <person name="Tyler B.M."/>
            <person name="Vincent D."/>
            <person name="Weissenbach J."/>
            <person name="Amselem J."/>
            <person name="Quesneville H."/>
            <person name="Oliver R.P."/>
            <person name="Wincker P."/>
            <person name="Balesdent M.-H."/>
            <person name="Howlett B.J."/>
        </authorList>
    </citation>
    <scope>NUCLEOTIDE SEQUENCE [LARGE SCALE GENOMIC DNA]</scope>
    <source>
        <strain evidence="2">JN3 / isolate v23.1.3 / race Av1-4-5-6-7-8</strain>
    </source>
</reference>
<organism evidence="2">
    <name type="scientific">Leptosphaeria maculans (strain JN3 / isolate v23.1.3 / race Av1-4-5-6-7-8)</name>
    <name type="common">Blackleg fungus</name>
    <name type="synonym">Phoma lingam</name>
    <dbReference type="NCBI Taxonomy" id="985895"/>
    <lineage>
        <taxon>Eukaryota</taxon>
        <taxon>Fungi</taxon>
        <taxon>Dikarya</taxon>
        <taxon>Ascomycota</taxon>
        <taxon>Pezizomycotina</taxon>
        <taxon>Dothideomycetes</taxon>
        <taxon>Pleosporomycetidae</taxon>
        <taxon>Pleosporales</taxon>
        <taxon>Pleosporineae</taxon>
        <taxon>Leptosphaeriaceae</taxon>
        <taxon>Plenodomus</taxon>
        <taxon>Plenodomus lingam/Leptosphaeria maculans species complex</taxon>
    </lineage>
</organism>
<evidence type="ECO:0000313" key="2">
    <source>
        <dbReference type="Proteomes" id="UP000002668"/>
    </source>
</evidence>
<sequence>MQQEPICTVLFCSTKVLAERQWQKAKDMNAQKPKI</sequence>
<evidence type="ECO:0000313" key="1">
    <source>
        <dbReference type="EMBL" id="CBX94566.1"/>
    </source>
</evidence>
<dbReference type="HOGENOM" id="CLU_3368644_0_0_1"/>
<accession>E4ZSX8</accession>
<protein>
    <submittedName>
        <fullName evidence="1">Predicted protein</fullName>
    </submittedName>
</protein>
<keyword evidence="2" id="KW-1185">Reference proteome</keyword>
<dbReference type="VEuPathDB" id="FungiDB:LEMA_uP120570.1"/>
<dbReference type="EMBL" id="FP929123">
    <property type="protein sequence ID" value="CBX94566.1"/>
    <property type="molecule type" value="Genomic_DNA"/>
</dbReference>
<dbReference type="AlphaFoldDB" id="E4ZSX8"/>
<gene>
    <name evidence="1" type="ORF">LEMA_uP120570.1</name>
</gene>
<dbReference type="InParanoid" id="E4ZSX8"/>
<dbReference type="Proteomes" id="UP000002668">
    <property type="component" value="Genome"/>
</dbReference>